<evidence type="ECO:0000256" key="8">
    <source>
        <dbReference type="ARBA" id="ARBA00033215"/>
    </source>
</evidence>
<reference evidence="12" key="2">
    <citation type="submission" date="2025-09" db="UniProtKB">
        <authorList>
            <consortium name="Ensembl"/>
        </authorList>
    </citation>
    <scope>IDENTIFICATION</scope>
</reference>
<keyword evidence="5" id="KW-0413">Isomerase</keyword>
<proteinExistence type="inferred from homology"/>
<dbReference type="InterPro" id="IPR008928">
    <property type="entry name" value="6-hairpin_glycosidase_sf"/>
</dbReference>
<comment type="catalytic activity">
    <reaction evidence="9">
        <text>an N-acyl-D-glucosamine = an N-acyl-D-mannosamine</text>
        <dbReference type="Rhea" id="RHEA:19033"/>
        <dbReference type="ChEBI" id="CHEBI:16062"/>
        <dbReference type="ChEBI" id="CHEBI:17274"/>
        <dbReference type="EC" id="5.1.3.8"/>
    </reaction>
    <physiologicalReaction direction="left-to-right" evidence="9">
        <dbReference type="Rhea" id="RHEA:19034"/>
    </physiologicalReaction>
    <physiologicalReaction direction="right-to-left" evidence="9">
        <dbReference type="Rhea" id="RHEA:19035"/>
    </physiologicalReaction>
</comment>
<feature type="compositionally biased region" description="Basic and acidic residues" evidence="11">
    <location>
        <begin position="199"/>
        <end position="223"/>
    </location>
</feature>
<dbReference type="SUPFAM" id="SSF48208">
    <property type="entry name" value="Six-hairpin glycosidases"/>
    <property type="match status" value="1"/>
</dbReference>
<name>A0A674GJT6_TAEGU</name>
<dbReference type="GeneTree" id="ENSGT00390000013740"/>
<reference evidence="12" key="1">
    <citation type="submission" date="2025-08" db="UniProtKB">
        <authorList>
            <consortium name="Ensembl"/>
        </authorList>
    </citation>
    <scope>IDENTIFICATION</scope>
</reference>
<evidence type="ECO:0000256" key="6">
    <source>
        <dbReference type="ARBA" id="ARBA00031608"/>
    </source>
</evidence>
<dbReference type="AlphaFoldDB" id="A0A674GJT6"/>
<dbReference type="GO" id="GO:0005975">
    <property type="term" value="P:carbohydrate metabolic process"/>
    <property type="evidence" value="ECO:0007669"/>
    <property type="project" value="InterPro"/>
</dbReference>
<evidence type="ECO:0000313" key="13">
    <source>
        <dbReference type="Proteomes" id="UP000007754"/>
    </source>
</evidence>
<keyword evidence="13" id="KW-1185">Reference proteome</keyword>
<feature type="compositionally biased region" description="Polar residues" evidence="11">
    <location>
        <begin position="243"/>
        <end position="257"/>
    </location>
</feature>
<feature type="region of interest" description="Disordered" evidence="11">
    <location>
        <begin position="408"/>
        <end position="428"/>
    </location>
</feature>
<dbReference type="Ensembl" id="ENSTGUT00000025468.1">
    <property type="protein sequence ID" value="ENSTGUP00000022672.1"/>
    <property type="gene ID" value="ENSTGUG00000019525.1"/>
</dbReference>
<evidence type="ECO:0000256" key="1">
    <source>
        <dbReference type="ARBA" id="ARBA00004878"/>
    </source>
</evidence>
<evidence type="ECO:0000256" key="2">
    <source>
        <dbReference type="ARBA" id="ARBA00008558"/>
    </source>
</evidence>
<organism evidence="12 13">
    <name type="scientific">Taeniopygia guttata</name>
    <name type="common">Zebra finch</name>
    <name type="synonym">Poephila guttata</name>
    <dbReference type="NCBI Taxonomy" id="59729"/>
    <lineage>
        <taxon>Eukaryota</taxon>
        <taxon>Metazoa</taxon>
        <taxon>Chordata</taxon>
        <taxon>Craniata</taxon>
        <taxon>Vertebrata</taxon>
        <taxon>Euteleostomi</taxon>
        <taxon>Archelosauria</taxon>
        <taxon>Archosauria</taxon>
        <taxon>Dinosauria</taxon>
        <taxon>Saurischia</taxon>
        <taxon>Theropoda</taxon>
        <taxon>Coelurosauria</taxon>
        <taxon>Aves</taxon>
        <taxon>Neognathae</taxon>
        <taxon>Neoaves</taxon>
        <taxon>Telluraves</taxon>
        <taxon>Australaves</taxon>
        <taxon>Passeriformes</taxon>
        <taxon>Passeroidea</taxon>
        <taxon>Estrildidae</taxon>
        <taxon>Estrildinae</taxon>
        <taxon>Taeniopygia</taxon>
    </lineage>
</organism>
<evidence type="ECO:0000256" key="4">
    <source>
        <dbReference type="ARBA" id="ARBA00014959"/>
    </source>
</evidence>
<dbReference type="Proteomes" id="UP000007754">
    <property type="component" value="Unplaced"/>
</dbReference>
<dbReference type="OMA" id="FLWVWGP"/>
<evidence type="ECO:0000256" key="5">
    <source>
        <dbReference type="ARBA" id="ARBA00023235"/>
    </source>
</evidence>
<feature type="compositionally biased region" description="Pro residues" evidence="11">
    <location>
        <begin position="152"/>
        <end position="171"/>
    </location>
</feature>
<dbReference type="EC" id="5.1.3.8" evidence="3"/>
<evidence type="ECO:0000313" key="12">
    <source>
        <dbReference type="Ensembl" id="ENSTGUP00000022672.1"/>
    </source>
</evidence>
<dbReference type="InterPro" id="IPR012341">
    <property type="entry name" value="6hp_glycosidase-like_sf"/>
</dbReference>
<dbReference type="InterPro" id="IPR010819">
    <property type="entry name" value="AGE/CE"/>
</dbReference>
<dbReference type="InParanoid" id="A0A674GJT6"/>
<evidence type="ECO:0000256" key="11">
    <source>
        <dbReference type="SAM" id="MobiDB-lite"/>
    </source>
</evidence>
<feature type="compositionally biased region" description="Polar residues" evidence="11">
    <location>
        <begin position="266"/>
        <end position="275"/>
    </location>
</feature>
<protein>
    <recommendedName>
        <fullName evidence="4">N-acylglucosamine 2-epimerase</fullName>
        <ecNumber evidence="3">5.1.3.8</ecNumber>
    </recommendedName>
    <alternativeName>
        <fullName evidence="8">GlcNAc 2-epimerase</fullName>
    </alternativeName>
    <alternativeName>
        <fullName evidence="6">N-acetyl-D-glucosamine 2-epimerase</fullName>
    </alternativeName>
    <alternativeName>
        <fullName evidence="7">Renin-binding protein</fullName>
    </alternativeName>
</protein>
<feature type="compositionally biased region" description="Basic and acidic residues" evidence="11">
    <location>
        <begin position="172"/>
        <end position="185"/>
    </location>
</feature>
<dbReference type="Gene3D" id="1.50.10.10">
    <property type="match status" value="1"/>
</dbReference>
<dbReference type="GO" id="GO:0050121">
    <property type="term" value="F:N-acylglucosamine 2-epimerase activity"/>
    <property type="evidence" value="ECO:0007669"/>
    <property type="project" value="UniProtKB-EC"/>
</dbReference>
<comment type="similarity">
    <text evidence="2">Belongs to the N-acylglucosamine 2-epimerase family.</text>
</comment>
<feature type="region of interest" description="Disordered" evidence="11">
    <location>
        <begin position="129"/>
        <end position="287"/>
    </location>
</feature>
<comment type="subunit">
    <text evidence="10">Homodimer. Forms a heterodimer with renin and inhibits its activity.</text>
</comment>
<feature type="compositionally biased region" description="Low complexity" evidence="11">
    <location>
        <begin position="129"/>
        <end position="151"/>
    </location>
</feature>
<accession>A0A674GJT6</accession>
<evidence type="ECO:0000256" key="10">
    <source>
        <dbReference type="ARBA" id="ARBA00046544"/>
    </source>
</evidence>
<evidence type="ECO:0000256" key="7">
    <source>
        <dbReference type="ARBA" id="ARBA00031909"/>
    </source>
</evidence>
<sequence length="454" mass="48811">MCGTGGYLWVWGPTGGSGVPRVGQGGSCGSGVPWVGQGGSCGSGVPWVGQGVPVGLGSHGWVGGFLWVWGPRGGTGGSCGSGVSMGGSGRFLWVWGPTGRPLPSHGGAPGVAGPHRGRTGRGCGVLGAALARPRARVRAGTPKNTPGTPKTPQGPPEIPPGPPKTPPGPPKTPREPPKHLRDPRKYPRTPKTPPGPPKTPREPPKHLRDPRKYPRDLQKHPWDPQDSPRTPQVPPTAPRGVPSSGTPHFPPNSSQLSAKDEPRTPQIPTGNTQDPLNEFRDPQVPLGPPNLPPNFPPRGFFSCLSRDGSVYDDTKFVWLQGRQIWVYSRLYRTVPRFRRPELLQAARKAGEFLESHVRPEPGSSRAAFALRRDGRPERLQRSFYSEAFCALGLDELGRAAGEERYRVSPLPKLPGTPPQITLGPLPKLPWDRLRPLPKFPWDRVSPLPKLPGTG</sequence>
<dbReference type="PANTHER" id="PTHR15108">
    <property type="entry name" value="N-ACYLGLUCOSAMINE-2-EPIMERASE"/>
    <property type="match status" value="1"/>
</dbReference>
<evidence type="ECO:0000256" key="9">
    <source>
        <dbReference type="ARBA" id="ARBA00034243"/>
    </source>
</evidence>
<comment type="pathway">
    <text evidence="1">Amino-sugar metabolism; N-acetylneuraminate degradation.</text>
</comment>
<dbReference type="Pfam" id="PF07221">
    <property type="entry name" value="GlcNAc_2-epim"/>
    <property type="match status" value="1"/>
</dbReference>
<evidence type="ECO:0000256" key="3">
    <source>
        <dbReference type="ARBA" id="ARBA00013176"/>
    </source>
</evidence>